<dbReference type="RefSeq" id="WP_129646061.1">
    <property type="nucleotide sequence ID" value="NZ_LR215037.1"/>
</dbReference>
<dbReference type="PANTHER" id="PTHR21016:SF25">
    <property type="entry name" value="TM2 DOMAIN-CONTAINING PROTEIN DDB_G0277895-RELATED"/>
    <property type="match status" value="1"/>
</dbReference>
<organism evidence="7 8">
    <name type="scientific">Mycoplasmopsis maculosa</name>
    <dbReference type="NCBI Taxonomy" id="114885"/>
    <lineage>
        <taxon>Bacteria</taxon>
        <taxon>Bacillati</taxon>
        <taxon>Mycoplasmatota</taxon>
        <taxon>Mycoplasmoidales</taxon>
        <taxon>Metamycoplasmataceae</taxon>
        <taxon>Mycoplasmopsis</taxon>
    </lineage>
</organism>
<comment type="subcellular location">
    <subcellularLocation>
        <location evidence="1">Membrane</location>
        <topology evidence="1">Multi-pass membrane protein</topology>
    </subcellularLocation>
</comment>
<feature type="transmembrane region" description="Helical" evidence="5">
    <location>
        <begin position="45"/>
        <end position="65"/>
    </location>
</feature>
<proteinExistence type="predicted"/>
<dbReference type="AlphaFoldDB" id="A0A449B3R1"/>
<dbReference type="Pfam" id="PF05154">
    <property type="entry name" value="TM2"/>
    <property type="match status" value="1"/>
</dbReference>
<accession>A0A449B3R1</accession>
<dbReference type="OrthoDB" id="2004788at2"/>
<gene>
    <name evidence="7" type="ORF">NCTC10168_00092</name>
</gene>
<evidence type="ECO:0000256" key="1">
    <source>
        <dbReference type="ARBA" id="ARBA00004141"/>
    </source>
</evidence>
<reference evidence="7 8" key="1">
    <citation type="submission" date="2019-01" db="EMBL/GenBank/DDBJ databases">
        <authorList>
            <consortium name="Pathogen Informatics"/>
        </authorList>
    </citation>
    <scope>NUCLEOTIDE SEQUENCE [LARGE SCALE GENOMIC DNA]</scope>
    <source>
        <strain evidence="7 8">NCTC10168</strain>
    </source>
</reference>
<evidence type="ECO:0000256" key="5">
    <source>
        <dbReference type="SAM" id="Phobius"/>
    </source>
</evidence>
<feature type="transmembrane region" description="Helical" evidence="5">
    <location>
        <begin position="20"/>
        <end position="39"/>
    </location>
</feature>
<dbReference type="PANTHER" id="PTHR21016">
    <property type="entry name" value="BETA-AMYLOID BINDING PROTEIN-RELATED"/>
    <property type="match status" value="1"/>
</dbReference>
<dbReference type="InterPro" id="IPR050932">
    <property type="entry name" value="TM2D1-3-like"/>
</dbReference>
<feature type="domain" description="TM2" evidence="6">
    <location>
        <begin position="16"/>
        <end position="64"/>
    </location>
</feature>
<dbReference type="InterPro" id="IPR007829">
    <property type="entry name" value="TM2"/>
</dbReference>
<evidence type="ECO:0000256" key="2">
    <source>
        <dbReference type="ARBA" id="ARBA00022692"/>
    </source>
</evidence>
<keyword evidence="4 5" id="KW-0472">Membrane</keyword>
<keyword evidence="8" id="KW-1185">Reference proteome</keyword>
<keyword evidence="3 5" id="KW-1133">Transmembrane helix</keyword>
<dbReference type="GO" id="GO:0016020">
    <property type="term" value="C:membrane"/>
    <property type="evidence" value="ECO:0007669"/>
    <property type="project" value="UniProtKB-SubCell"/>
</dbReference>
<sequence>METNFIENAFKPKSSPKSRLVLFLLSYFAGWWGVDRFYAGQIGLGIVKLLTFSGFGIWWLIDVILSATGEIKDENNLPINDWKIK</sequence>
<name>A0A449B3R1_9BACT</name>
<evidence type="ECO:0000256" key="3">
    <source>
        <dbReference type="ARBA" id="ARBA00022989"/>
    </source>
</evidence>
<evidence type="ECO:0000256" key="4">
    <source>
        <dbReference type="ARBA" id="ARBA00023136"/>
    </source>
</evidence>
<protein>
    <submittedName>
        <fullName evidence="7">TM2 domain</fullName>
    </submittedName>
</protein>
<evidence type="ECO:0000313" key="8">
    <source>
        <dbReference type="Proteomes" id="UP000290243"/>
    </source>
</evidence>
<dbReference type="EMBL" id="LR215037">
    <property type="protein sequence ID" value="VEU75178.1"/>
    <property type="molecule type" value="Genomic_DNA"/>
</dbReference>
<dbReference type="Proteomes" id="UP000290243">
    <property type="component" value="Chromosome"/>
</dbReference>
<dbReference type="KEGG" id="mmau:NCTC10168_00092"/>
<evidence type="ECO:0000313" key="7">
    <source>
        <dbReference type="EMBL" id="VEU75178.1"/>
    </source>
</evidence>
<evidence type="ECO:0000259" key="6">
    <source>
        <dbReference type="Pfam" id="PF05154"/>
    </source>
</evidence>
<keyword evidence="2 5" id="KW-0812">Transmembrane</keyword>